<sequence length="298" mass="34856">MVRRQEGLVKLMQEATTAGNNFVVQHHCLIYQQYLCAKSLKSESVIRVVNEVNFIRSEGLNHREFQDLLHNLETEFEDVVYYSEVRWLSRGKMLKRVFHLKQEIRTLMEGKGKPVAEFNADEWMCDFAFKVDITTYLNELNTRLQGKDQFMNCLITSSPSKCNYVFGNQLEMESLVHFPILLRCNGRDSQIQAGTTSKLREEFDTRFQDFKNTDLVSMLWSPFSEKYRGIHRDAVFMTSLFGSTYLCEKVFTRMKHVNCTTRLRIMDRHLDSSLRVSTSSITPDIGSLVREKQYQAPH</sequence>
<gene>
    <name evidence="1" type="ORF">Cfor_02921</name>
</gene>
<organism evidence="1 2">
    <name type="scientific">Coptotermes formosanus</name>
    <name type="common">Formosan subterranean termite</name>
    <dbReference type="NCBI Taxonomy" id="36987"/>
    <lineage>
        <taxon>Eukaryota</taxon>
        <taxon>Metazoa</taxon>
        <taxon>Ecdysozoa</taxon>
        <taxon>Arthropoda</taxon>
        <taxon>Hexapoda</taxon>
        <taxon>Insecta</taxon>
        <taxon>Pterygota</taxon>
        <taxon>Neoptera</taxon>
        <taxon>Polyneoptera</taxon>
        <taxon>Dictyoptera</taxon>
        <taxon>Blattodea</taxon>
        <taxon>Blattoidea</taxon>
        <taxon>Termitoidae</taxon>
        <taxon>Rhinotermitidae</taxon>
        <taxon>Coptotermes</taxon>
    </lineage>
</organism>
<dbReference type="PANTHER" id="PTHR45913:SF21">
    <property type="entry name" value="DUF4371 DOMAIN-CONTAINING PROTEIN"/>
    <property type="match status" value="1"/>
</dbReference>
<comment type="caution">
    <text evidence="1">The sequence shown here is derived from an EMBL/GenBank/DDBJ whole genome shotgun (WGS) entry which is preliminary data.</text>
</comment>
<dbReference type="EMBL" id="BLKM01012228">
    <property type="protein sequence ID" value="GFG35953.1"/>
    <property type="molecule type" value="Genomic_DNA"/>
</dbReference>
<protein>
    <recommendedName>
        <fullName evidence="3">HAT C-terminal dimerisation domain-containing protein</fullName>
    </recommendedName>
</protein>
<dbReference type="InParanoid" id="A0A6L2PTK9"/>
<dbReference type="Proteomes" id="UP000502823">
    <property type="component" value="Unassembled WGS sequence"/>
</dbReference>
<evidence type="ECO:0008006" key="3">
    <source>
        <dbReference type="Google" id="ProtNLM"/>
    </source>
</evidence>
<name>A0A6L2PTK9_COPFO</name>
<dbReference type="AlphaFoldDB" id="A0A6L2PTK9"/>
<evidence type="ECO:0000313" key="2">
    <source>
        <dbReference type="Proteomes" id="UP000502823"/>
    </source>
</evidence>
<proteinExistence type="predicted"/>
<keyword evidence="2" id="KW-1185">Reference proteome</keyword>
<dbReference type="PANTHER" id="PTHR45913">
    <property type="entry name" value="EPM2A-INTERACTING PROTEIN 1"/>
    <property type="match status" value="1"/>
</dbReference>
<dbReference type="OrthoDB" id="1101576at2759"/>
<reference evidence="2" key="1">
    <citation type="submission" date="2020-01" db="EMBL/GenBank/DDBJ databases">
        <title>Draft genome sequence of the Termite Coptotermes fromosanus.</title>
        <authorList>
            <person name="Itakura S."/>
            <person name="Yosikawa Y."/>
            <person name="Umezawa K."/>
        </authorList>
    </citation>
    <scope>NUCLEOTIDE SEQUENCE [LARGE SCALE GENOMIC DNA]</scope>
</reference>
<accession>A0A6L2PTK9</accession>
<evidence type="ECO:0000313" key="1">
    <source>
        <dbReference type="EMBL" id="GFG35953.1"/>
    </source>
</evidence>